<reference evidence="3 4" key="1">
    <citation type="submission" date="2021-07" db="EMBL/GenBank/DDBJ databases">
        <authorList>
            <person name="Palmer J.M."/>
        </authorList>
    </citation>
    <scope>NUCLEOTIDE SEQUENCE [LARGE SCALE GENOMIC DNA]</scope>
    <source>
        <strain evidence="3 4">AT_MEX2019</strain>
        <tissue evidence="3">Muscle</tissue>
    </source>
</reference>
<dbReference type="EMBL" id="JAHUTI010002912">
    <property type="protein sequence ID" value="MED6233600.1"/>
    <property type="molecule type" value="Genomic_DNA"/>
</dbReference>
<keyword evidence="4" id="KW-1185">Reference proteome</keyword>
<protein>
    <submittedName>
        <fullName evidence="3">Uncharacterized protein</fullName>
    </submittedName>
</protein>
<dbReference type="Gene3D" id="2.60.40.1930">
    <property type="match status" value="1"/>
</dbReference>
<dbReference type="Proteomes" id="UP001345963">
    <property type="component" value="Unassembled WGS sequence"/>
</dbReference>
<evidence type="ECO:0000259" key="1">
    <source>
        <dbReference type="Pfam" id="PF17789"/>
    </source>
</evidence>
<feature type="domain" description="Macroglobulin" evidence="1">
    <location>
        <begin position="231"/>
        <end position="320"/>
    </location>
</feature>
<evidence type="ECO:0000259" key="2">
    <source>
        <dbReference type="Pfam" id="PF17791"/>
    </source>
</evidence>
<proteinExistence type="predicted"/>
<dbReference type="InterPro" id="IPR040839">
    <property type="entry name" value="MG4"/>
</dbReference>
<organism evidence="3 4">
    <name type="scientific">Ataeniobius toweri</name>
    <dbReference type="NCBI Taxonomy" id="208326"/>
    <lineage>
        <taxon>Eukaryota</taxon>
        <taxon>Metazoa</taxon>
        <taxon>Chordata</taxon>
        <taxon>Craniata</taxon>
        <taxon>Vertebrata</taxon>
        <taxon>Euteleostomi</taxon>
        <taxon>Actinopterygii</taxon>
        <taxon>Neopterygii</taxon>
        <taxon>Teleostei</taxon>
        <taxon>Neoteleostei</taxon>
        <taxon>Acanthomorphata</taxon>
        <taxon>Ovalentaria</taxon>
        <taxon>Atherinomorphae</taxon>
        <taxon>Cyprinodontiformes</taxon>
        <taxon>Goodeidae</taxon>
        <taxon>Ataeniobius</taxon>
    </lineage>
</organism>
<dbReference type="PANTHER" id="PTHR11412">
    <property type="entry name" value="MACROGLOBULIN / COMPLEMENT"/>
    <property type="match status" value="1"/>
</dbReference>
<dbReference type="InterPro" id="IPR041555">
    <property type="entry name" value="MG3"/>
</dbReference>
<name>A0ABU7A6U2_9TELE</name>
<dbReference type="InterPro" id="IPR013783">
    <property type="entry name" value="Ig-like_fold"/>
</dbReference>
<gene>
    <name evidence="3" type="ORF">ATANTOWER_013910</name>
</gene>
<evidence type="ECO:0000313" key="3">
    <source>
        <dbReference type="EMBL" id="MED6233600.1"/>
    </source>
</evidence>
<dbReference type="PANTHER" id="PTHR11412:SF81">
    <property type="entry name" value="COMPLEMENT C3"/>
    <property type="match status" value="1"/>
</dbReference>
<dbReference type="Gene3D" id="2.60.40.1940">
    <property type="match status" value="1"/>
</dbReference>
<sequence>MDVVTHTHSHSPYILYTPRSRCRYPIGTTSPQTQEVVPFPPGVETGRPPQHLNLVWASPGLCLNLSDLLFLLRVYIKEDYFFDLVILWYQSSPQHSFTAEFEVNEYVLPSFEVKLSPQSPFFYVDSEKFTVNIKATYIYGKGVNGAAQVVFGVAKNSEKKKFPSSVQRVMISGGDGVVILTREHITQTFPYVRDLLGNSIFIAVSVITENGGEMVETELRDIKIVTSPYTINFKKTPTFFKPGMIMDVSVEVLHHDNTPAEGVKVVLDPGNIQGVTRSNGITKISITTFKNSGTMNIMVRTSDSVLEPHRQAAASMRIHPHKTQSNSYIQIHVNSAEVELGEQIIINIFFSQLPREQKDITYLISSRGQLLKHG</sequence>
<dbReference type="InterPro" id="IPR050473">
    <property type="entry name" value="A2M/Complement_sys"/>
</dbReference>
<dbReference type="Gene3D" id="2.60.40.10">
    <property type="entry name" value="Immunoglobulins"/>
    <property type="match status" value="1"/>
</dbReference>
<comment type="caution">
    <text evidence="3">The sequence shown here is derived from an EMBL/GenBank/DDBJ whole genome shotgun (WGS) entry which is preliminary data.</text>
</comment>
<evidence type="ECO:0000313" key="4">
    <source>
        <dbReference type="Proteomes" id="UP001345963"/>
    </source>
</evidence>
<feature type="domain" description="Macroglobulin" evidence="2">
    <location>
        <begin position="105"/>
        <end position="187"/>
    </location>
</feature>
<accession>A0ABU7A6U2</accession>
<dbReference type="Pfam" id="PF17789">
    <property type="entry name" value="MG4"/>
    <property type="match status" value="1"/>
</dbReference>
<dbReference type="Pfam" id="PF17791">
    <property type="entry name" value="MG3"/>
    <property type="match status" value="1"/>
</dbReference>